<dbReference type="RefSeq" id="WP_092200893.1">
    <property type="nucleotide sequence ID" value="NZ_FOND01000012.1"/>
</dbReference>
<proteinExistence type="predicted"/>
<keyword evidence="2" id="KW-1185">Reference proteome</keyword>
<evidence type="ECO:0000313" key="2">
    <source>
        <dbReference type="Proteomes" id="UP000198589"/>
    </source>
</evidence>
<dbReference type="InterPro" id="IPR023393">
    <property type="entry name" value="START-like_dom_sf"/>
</dbReference>
<dbReference type="AlphaFoldDB" id="A0A1I2I872"/>
<dbReference type="Gene3D" id="3.30.530.20">
    <property type="match status" value="1"/>
</dbReference>
<accession>A0A1I2I872</accession>
<dbReference type="InterPro" id="IPR019587">
    <property type="entry name" value="Polyketide_cyclase/dehydratase"/>
</dbReference>
<dbReference type="OrthoDB" id="4923808at2"/>
<name>A0A1I2I872_9ACTN</name>
<evidence type="ECO:0000313" key="1">
    <source>
        <dbReference type="EMBL" id="SFF38475.1"/>
    </source>
</evidence>
<dbReference type="EMBL" id="FOND01000012">
    <property type="protein sequence ID" value="SFF38475.1"/>
    <property type="molecule type" value="Genomic_DNA"/>
</dbReference>
<reference evidence="2" key="1">
    <citation type="submission" date="2016-10" db="EMBL/GenBank/DDBJ databases">
        <authorList>
            <person name="Varghese N."/>
            <person name="Submissions S."/>
        </authorList>
    </citation>
    <scope>NUCLEOTIDE SEQUENCE [LARGE SCALE GENOMIC DNA]</scope>
    <source>
        <strain evidence="2">DSM 46838</strain>
    </source>
</reference>
<gene>
    <name evidence="1" type="ORF">SAMN05216574_112150</name>
</gene>
<dbReference type="Proteomes" id="UP000198589">
    <property type="component" value="Unassembled WGS sequence"/>
</dbReference>
<dbReference type="STRING" id="1798228.SAMN05216574_112150"/>
<protein>
    <submittedName>
        <fullName evidence="1">Uncharacterized conserved protein YndB, AHSA1/START domain</fullName>
    </submittedName>
</protein>
<dbReference type="Pfam" id="PF10604">
    <property type="entry name" value="Polyketide_cyc2"/>
    <property type="match status" value="1"/>
</dbReference>
<organism evidence="1 2">
    <name type="scientific">Blastococcus tunisiensis</name>
    <dbReference type="NCBI Taxonomy" id="1798228"/>
    <lineage>
        <taxon>Bacteria</taxon>
        <taxon>Bacillati</taxon>
        <taxon>Actinomycetota</taxon>
        <taxon>Actinomycetes</taxon>
        <taxon>Geodermatophilales</taxon>
        <taxon>Geodermatophilaceae</taxon>
        <taxon>Blastococcus</taxon>
    </lineage>
</organism>
<sequence>MVLQLSEEIRIDRPPEVVWRHVTDLDEELVWRAPYVVDLDADGDPLVAGCRISGTTRAFGQTETYRNEVTEVDAPHRLAWRGREASGALMGSEGAYELAGRGDGTVFRLTLTYQPQGLTGRLEAPVLGPVMRRIGRRFLRQLKDRVEAGSVPCPSPRDRAAALEERADLPDVPDRERLRGYAVTGLPFRSGHLLAMRRFPATSFGPGYTSVWHRHPDGRLVIYQDQEPRFGCPRVFGPETDEVRVVPIDLRWPAPDRLRLEVDAATGSGLTWEMTLSLDGVTRALNAVPPRLPQRLRRHPLFLGAVSRGAGALLGAGRIRLTGTVPSGQQFAVDLGEVWRIGDAHATVDDCDLGVVGAVEGRQPHLADFWLPRRGILVFADAYFEPYDSGRHVQVASRAEIRRGGRGATG</sequence>
<dbReference type="SUPFAM" id="SSF55961">
    <property type="entry name" value="Bet v1-like"/>
    <property type="match status" value="1"/>
</dbReference>